<sequence>MKKLIRGGWTKPKGPGPPPKKAQSLDTRKAQDKQTLNLIGNLPPPTPQITTGRPPSAATVAQHKDNPHSTIDPR</sequence>
<proteinExistence type="predicted"/>
<name>A0ACC0LD79_RHOML</name>
<keyword evidence="2" id="KW-1185">Reference proteome</keyword>
<comment type="caution">
    <text evidence="1">The sequence shown here is derived from an EMBL/GenBank/DDBJ whole genome shotgun (WGS) entry which is preliminary data.</text>
</comment>
<evidence type="ECO:0000313" key="2">
    <source>
        <dbReference type="Proteomes" id="UP001062846"/>
    </source>
</evidence>
<dbReference type="Proteomes" id="UP001062846">
    <property type="component" value="Chromosome 13"/>
</dbReference>
<dbReference type="EMBL" id="CM046400">
    <property type="protein sequence ID" value="KAI8526302.1"/>
    <property type="molecule type" value="Genomic_DNA"/>
</dbReference>
<gene>
    <name evidence="1" type="ORF">RHMOL_Rhmol13G0297900</name>
</gene>
<organism evidence="1 2">
    <name type="scientific">Rhododendron molle</name>
    <name type="common">Chinese azalea</name>
    <name type="synonym">Azalea mollis</name>
    <dbReference type="NCBI Taxonomy" id="49168"/>
    <lineage>
        <taxon>Eukaryota</taxon>
        <taxon>Viridiplantae</taxon>
        <taxon>Streptophyta</taxon>
        <taxon>Embryophyta</taxon>
        <taxon>Tracheophyta</taxon>
        <taxon>Spermatophyta</taxon>
        <taxon>Magnoliopsida</taxon>
        <taxon>eudicotyledons</taxon>
        <taxon>Gunneridae</taxon>
        <taxon>Pentapetalae</taxon>
        <taxon>asterids</taxon>
        <taxon>Ericales</taxon>
        <taxon>Ericaceae</taxon>
        <taxon>Ericoideae</taxon>
        <taxon>Rhodoreae</taxon>
        <taxon>Rhododendron</taxon>
    </lineage>
</organism>
<evidence type="ECO:0000313" key="1">
    <source>
        <dbReference type="EMBL" id="KAI8526302.1"/>
    </source>
</evidence>
<accession>A0ACC0LD79</accession>
<protein>
    <submittedName>
        <fullName evidence="1">Uncharacterized protein</fullName>
    </submittedName>
</protein>
<reference evidence="1" key="1">
    <citation type="submission" date="2022-02" db="EMBL/GenBank/DDBJ databases">
        <title>Plant Genome Project.</title>
        <authorList>
            <person name="Zhang R.-G."/>
        </authorList>
    </citation>
    <scope>NUCLEOTIDE SEQUENCE</scope>
    <source>
        <strain evidence="1">AT1</strain>
    </source>
</reference>